<dbReference type="EC" id="2.7.13.3" evidence="2"/>
<feature type="region of interest" description="Disordered" evidence="7">
    <location>
        <begin position="439"/>
        <end position="460"/>
    </location>
</feature>
<dbReference type="Gene3D" id="1.10.287.130">
    <property type="match status" value="1"/>
</dbReference>
<dbReference type="PANTHER" id="PTHR43711:SF1">
    <property type="entry name" value="HISTIDINE KINASE 1"/>
    <property type="match status" value="1"/>
</dbReference>
<dbReference type="Pfam" id="PF02518">
    <property type="entry name" value="HATPase_c"/>
    <property type="match status" value="1"/>
</dbReference>
<dbReference type="PANTHER" id="PTHR43711">
    <property type="entry name" value="TWO-COMPONENT HISTIDINE KINASE"/>
    <property type="match status" value="1"/>
</dbReference>
<evidence type="ECO:0000256" key="2">
    <source>
        <dbReference type="ARBA" id="ARBA00012438"/>
    </source>
</evidence>
<keyword evidence="3" id="KW-0597">Phosphoprotein</keyword>
<dbReference type="Gene3D" id="3.30.565.10">
    <property type="entry name" value="Histidine kinase-like ATPase, C-terminal domain"/>
    <property type="match status" value="1"/>
</dbReference>
<comment type="catalytic activity">
    <reaction evidence="1">
        <text>ATP + protein L-histidine = ADP + protein N-phospho-L-histidine.</text>
        <dbReference type="EC" id="2.7.13.3"/>
    </reaction>
</comment>
<dbReference type="InterPro" id="IPR050736">
    <property type="entry name" value="Sensor_HK_Regulatory"/>
</dbReference>
<gene>
    <name evidence="9" type="ORF">GGQ80_001366</name>
</gene>
<reference evidence="9 10" key="1">
    <citation type="submission" date="2020-08" db="EMBL/GenBank/DDBJ databases">
        <title>Genomic Encyclopedia of Type Strains, Phase IV (KMG-IV): sequencing the most valuable type-strain genomes for metagenomic binning, comparative biology and taxonomic classification.</title>
        <authorList>
            <person name="Goeker M."/>
        </authorList>
    </citation>
    <scope>NUCLEOTIDE SEQUENCE [LARGE SCALE GENOMIC DNA]</scope>
    <source>
        <strain evidence="9 10">YC6723</strain>
    </source>
</reference>
<dbReference type="PRINTS" id="PR00344">
    <property type="entry name" value="BCTRLSENSOR"/>
</dbReference>
<evidence type="ECO:0000256" key="6">
    <source>
        <dbReference type="ARBA" id="ARBA00023012"/>
    </source>
</evidence>
<organism evidence="9 10">
    <name type="scientific">Sphingomonas jinjuensis</name>
    <dbReference type="NCBI Taxonomy" id="535907"/>
    <lineage>
        <taxon>Bacteria</taxon>
        <taxon>Pseudomonadati</taxon>
        <taxon>Pseudomonadota</taxon>
        <taxon>Alphaproteobacteria</taxon>
        <taxon>Sphingomonadales</taxon>
        <taxon>Sphingomonadaceae</taxon>
        <taxon>Sphingomonas</taxon>
    </lineage>
</organism>
<dbReference type="InterPro" id="IPR036890">
    <property type="entry name" value="HATPase_C_sf"/>
</dbReference>
<accession>A0A840FCH7</accession>
<keyword evidence="6" id="KW-0902">Two-component regulatory system</keyword>
<evidence type="ECO:0000256" key="3">
    <source>
        <dbReference type="ARBA" id="ARBA00022553"/>
    </source>
</evidence>
<evidence type="ECO:0000256" key="1">
    <source>
        <dbReference type="ARBA" id="ARBA00000085"/>
    </source>
</evidence>
<dbReference type="InterPro" id="IPR005467">
    <property type="entry name" value="His_kinase_dom"/>
</dbReference>
<dbReference type="Proteomes" id="UP000529795">
    <property type="component" value="Unassembled WGS sequence"/>
</dbReference>
<dbReference type="RefSeq" id="WP_183983140.1">
    <property type="nucleotide sequence ID" value="NZ_JACIEV010000003.1"/>
</dbReference>
<dbReference type="PROSITE" id="PS50109">
    <property type="entry name" value="HIS_KIN"/>
    <property type="match status" value="1"/>
</dbReference>
<evidence type="ECO:0000256" key="4">
    <source>
        <dbReference type="ARBA" id="ARBA00022679"/>
    </source>
</evidence>
<dbReference type="InterPro" id="IPR003661">
    <property type="entry name" value="HisK_dim/P_dom"/>
</dbReference>
<keyword evidence="5 9" id="KW-0418">Kinase</keyword>
<dbReference type="AlphaFoldDB" id="A0A840FCH7"/>
<keyword evidence="10" id="KW-1185">Reference proteome</keyword>
<feature type="domain" description="Histidine kinase" evidence="8">
    <location>
        <begin position="238"/>
        <end position="455"/>
    </location>
</feature>
<comment type="caution">
    <text evidence="9">The sequence shown here is derived from an EMBL/GenBank/DDBJ whole genome shotgun (WGS) entry which is preliminary data.</text>
</comment>
<dbReference type="InterPro" id="IPR003594">
    <property type="entry name" value="HATPase_dom"/>
</dbReference>
<name>A0A840FCH7_9SPHN</name>
<protein>
    <recommendedName>
        <fullName evidence="2">histidine kinase</fullName>
        <ecNumber evidence="2">2.7.13.3</ecNumber>
    </recommendedName>
</protein>
<dbReference type="SUPFAM" id="SSF55874">
    <property type="entry name" value="ATPase domain of HSP90 chaperone/DNA topoisomerase II/histidine kinase"/>
    <property type="match status" value="1"/>
</dbReference>
<evidence type="ECO:0000313" key="10">
    <source>
        <dbReference type="Proteomes" id="UP000529795"/>
    </source>
</evidence>
<proteinExistence type="predicted"/>
<dbReference type="SUPFAM" id="SSF47384">
    <property type="entry name" value="Homodimeric domain of signal transducing histidine kinase"/>
    <property type="match status" value="1"/>
</dbReference>
<sequence>MNAIPMIDDVISYATIDREGRLVTADPVFSTLNDHAGGGIGQPIAVPALATIARLAHRLGILVSRGVVVGDTDAPVELWVKAEPIGNLVRLAISGWREGRRIAPAPIDEAAAAAIGTDLGWDVDAALRFTYIALDGARQLGIDAIALLGKPITALFQFEEDRDGSMPLLEAVAQRKPFEQQRALLRAPNARQVMLSAFVRRDPDGGFAGFSGAANLIVEPGSETPAPPPSMAAIAGDGLNQALRTPLARIIDTAETISTSAEGPIQQEYVDYAAHIAHAGRHLLGLVDDLIDVHAIEREDFHPTLSAIDLADVARRAAGLMSVKASEVGVAIARPLPALHVTAMADFRRTLQILVNLIGNAVRYSPEGGVVTVSVTATPDGFANAIVADKGRGIDPADHDRVFAKFERLDPLEATGNGLGLYIARRLARAMGGELTVESEPGEGARFTLSLPTQPARHED</sequence>
<evidence type="ECO:0000313" key="9">
    <source>
        <dbReference type="EMBL" id="MBB4153464.1"/>
    </source>
</evidence>
<dbReference type="CDD" id="cd00082">
    <property type="entry name" value="HisKA"/>
    <property type="match status" value="1"/>
</dbReference>
<dbReference type="InterPro" id="IPR004358">
    <property type="entry name" value="Sig_transdc_His_kin-like_C"/>
</dbReference>
<evidence type="ECO:0000256" key="5">
    <source>
        <dbReference type="ARBA" id="ARBA00022777"/>
    </source>
</evidence>
<dbReference type="EMBL" id="JACIEV010000003">
    <property type="protein sequence ID" value="MBB4153464.1"/>
    <property type="molecule type" value="Genomic_DNA"/>
</dbReference>
<keyword evidence="4" id="KW-0808">Transferase</keyword>
<evidence type="ECO:0000256" key="7">
    <source>
        <dbReference type="SAM" id="MobiDB-lite"/>
    </source>
</evidence>
<evidence type="ECO:0000259" key="8">
    <source>
        <dbReference type="PROSITE" id="PS50109"/>
    </source>
</evidence>
<dbReference type="GO" id="GO:0000155">
    <property type="term" value="F:phosphorelay sensor kinase activity"/>
    <property type="evidence" value="ECO:0007669"/>
    <property type="project" value="InterPro"/>
</dbReference>
<dbReference type="SMART" id="SM00387">
    <property type="entry name" value="HATPase_c"/>
    <property type="match status" value="1"/>
</dbReference>
<dbReference type="InterPro" id="IPR036097">
    <property type="entry name" value="HisK_dim/P_sf"/>
</dbReference>